<feature type="region of interest" description="Disordered" evidence="1">
    <location>
        <begin position="64"/>
        <end position="236"/>
    </location>
</feature>
<dbReference type="Pfam" id="PF15319">
    <property type="entry name" value="RHINO"/>
    <property type="match status" value="1"/>
</dbReference>
<feature type="compositionally biased region" description="Polar residues" evidence="1">
    <location>
        <begin position="133"/>
        <end position="144"/>
    </location>
</feature>
<feature type="compositionally biased region" description="Low complexity" evidence="1">
    <location>
        <begin position="145"/>
        <end position="166"/>
    </location>
</feature>
<feature type="region of interest" description="Disordered" evidence="1">
    <location>
        <begin position="19"/>
        <end position="47"/>
    </location>
</feature>
<dbReference type="Ensembl" id="ENSGMOT00000044975.1">
    <property type="protein sequence ID" value="ENSGMOP00000026796.1"/>
    <property type="gene ID" value="ENSGMOG00000026403.1"/>
</dbReference>
<name>A0A8C5A6D2_GADMO</name>
<dbReference type="PANTHER" id="PTHR35541:SF1">
    <property type="entry name" value="RAD9, HUS1, RAD1-INTERACTING NUCLEAR ORPHAN PROTEIN 1"/>
    <property type="match status" value="1"/>
</dbReference>
<dbReference type="GO" id="GO:0005634">
    <property type="term" value="C:nucleus"/>
    <property type="evidence" value="ECO:0007669"/>
    <property type="project" value="InterPro"/>
</dbReference>
<dbReference type="AlphaFoldDB" id="A0A8C5A6D2"/>
<reference evidence="2" key="1">
    <citation type="submission" date="2025-08" db="UniProtKB">
        <authorList>
            <consortium name="Ensembl"/>
        </authorList>
    </citation>
    <scope>IDENTIFICATION</scope>
</reference>
<dbReference type="OrthoDB" id="9942438at2759"/>
<dbReference type="OMA" id="PKHHYGS"/>
<feature type="compositionally biased region" description="Polar residues" evidence="1">
    <location>
        <begin position="114"/>
        <end position="125"/>
    </location>
</feature>
<feature type="compositionally biased region" description="Basic and acidic residues" evidence="1">
    <location>
        <begin position="23"/>
        <end position="34"/>
    </location>
</feature>
<dbReference type="GeneTree" id="ENSGT00730000112347"/>
<evidence type="ECO:0000313" key="3">
    <source>
        <dbReference type="Proteomes" id="UP000694546"/>
    </source>
</evidence>
<feature type="compositionally biased region" description="Polar residues" evidence="1">
    <location>
        <begin position="80"/>
        <end position="92"/>
    </location>
</feature>
<protein>
    <submittedName>
        <fullName evidence="2">Uncharacterized protein</fullName>
    </submittedName>
</protein>
<dbReference type="InterPro" id="IPR029293">
    <property type="entry name" value="RHNO1"/>
</dbReference>
<reference evidence="2" key="2">
    <citation type="submission" date="2025-09" db="UniProtKB">
        <authorList>
            <consortium name="Ensembl"/>
        </authorList>
    </citation>
    <scope>IDENTIFICATION</scope>
</reference>
<feature type="compositionally biased region" description="Polar residues" evidence="1">
    <location>
        <begin position="218"/>
        <end position="233"/>
    </location>
</feature>
<dbReference type="PANTHER" id="PTHR35541">
    <property type="entry name" value="RAD9, HUS1, RAD1-INTERACTING NUCLEAR ORPHAN PROTEIN 1"/>
    <property type="match status" value="1"/>
</dbReference>
<sequence>MPRKKRTTPKAALLFLEQSLDGSRLRNEEPEVRAALHPKSFITERPTHDNTSLALWVSPQFDQSHLAAPPGRRGRRKGPSTTSILDRSSQLSRKPGPKTSVCKFPTLSFDRGPTPTSDINGQPKQTRTKKSNKVSVAAQSSTNRQQPQQPQLKPQPQQQQQQPQQQASMVAPLPNQQTSKRRTTGTPGDAPTSSSAAAERPPPQPPGHPAGGSHQSPAPLTTTSPPRSATSETPGAVCCIVPSPSVLDTLEVLHGGRGSRSARVYPLLGTPSQECRQSQPETLVADTPEQDYGLRVTWRRRKGLMMALEKGGYLSKVDALVPR</sequence>
<feature type="compositionally biased region" description="Low complexity" evidence="1">
    <location>
        <begin position="190"/>
        <end position="199"/>
    </location>
</feature>
<proteinExistence type="predicted"/>
<gene>
    <name evidence="2" type="primary">rhno1</name>
</gene>
<dbReference type="GO" id="GO:0000077">
    <property type="term" value="P:DNA damage checkpoint signaling"/>
    <property type="evidence" value="ECO:0007669"/>
    <property type="project" value="InterPro"/>
</dbReference>
<dbReference type="GO" id="GO:0000725">
    <property type="term" value="P:recombinational repair"/>
    <property type="evidence" value="ECO:0007669"/>
    <property type="project" value="TreeGrafter"/>
</dbReference>
<evidence type="ECO:0000256" key="1">
    <source>
        <dbReference type="SAM" id="MobiDB-lite"/>
    </source>
</evidence>
<organism evidence="2 3">
    <name type="scientific">Gadus morhua</name>
    <name type="common">Atlantic cod</name>
    <dbReference type="NCBI Taxonomy" id="8049"/>
    <lineage>
        <taxon>Eukaryota</taxon>
        <taxon>Metazoa</taxon>
        <taxon>Chordata</taxon>
        <taxon>Craniata</taxon>
        <taxon>Vertebrata</taxon>
        <taxon>Euteleostomi</taxon>
        <taxon>Actinopterygii</taxon>
        <taxon>Neopterygii</taxon>
        <taxon>Teleostei</taxon>
        <taxon>Neoteleostei</taxon>
        <taxon>Acanthomorphata</taxon>
        <taxon>Zeiogadaria</taxon>
        <taxon>Gadariae</taxon>
        <taxon>Gadiformes</taxon>
        <taxon>Gadoidei</taxon>
        <taxon>Gadidae</taxon>
        <taxon>Gadus</taxon>
    </lineage>
</organism>
<dbReference type="GO" id="GO:0071479">
    <property type="term" value="P:cellular response to ionizing radiation"/>
    <property type="evidence" value="ECO:0007669"/>
    <property type="project" value="InterPro"/>
</dbReference>
<evidence type="ECO:0000313" key="2">
    <source>
        <dbReference type="Ensembl" id="ENSGMOP00000026796.1"/>
    </source>
</evidence>
<dbReference type="Proteomes" id="UP000694546">
    <property type="component" value="Chromosome 19"/>
</dbReference>
<accession>A0A8C5A6D2</accession>
<keyword evidence="3" id="KW-1185">Reference proteome</keyword>
<dbReference type="GO" id="GO:0005694">
    <property type="term" value="C:chromosome"/>
    <property type="evidence" value="ECO:0007669"/>
    <property type="project" value="TreeGrafter"/>
</dbReference>